<organism evidence="8 9">
    <name type="scientific">Hyphobacterium lacteum</name>
    <dbReference type="NCBI Taxonomy" id="3116575"/>
    <lineage>
        <taxon>Bacteria</taxon>
        <taxon>Pseudomonadati</taxon>
        <taxon>Pseudomonadota</taxon>
        <taxon>Alphaproteobacteria</taxon>
        <taxon>Maricaulales</taxon>
        <taxon>Maricaulaceae</taxon>
        <taxon>Hyphobacterium</taxon>
    </lineage>
</organism>
<evidence type="ECO:0000256" key="3">
    <source>
        <dbReference type="ARBA" id="ARBA00022723"/>
    </source>
</evidence>
<evidence type="ECO:0000256" key="2">
    <source>
        <dbReference type="ARBA" id="ARBA00001946"/>
    </source>
</evidence>
<dbReference type="EMBL" id="JAZDRP010000001">
    <property type="protein sequence ID" value="MEE2525129.1"/>
    <property type="molecule type" value="Genomic_DNA"/>
</dbReference>
<keyword evidence="5" id="KW-0460">Magnesium</keyword>
<sequence>MSGQKPRALRPKLAGTLILTRRTRRGREILMGKRSSKHAFMPEQYVFPGGRVDRADHYAPLAGMMTGDDAKCMTRILGERRAWAAAAAAIRETAEEAGYLVGQPGKLEARHANWRPFRRGEVRPDASSLQLIARAITPPGRVRRFDAWFFHADADEAIAGEVRLKSEELLDIRWVTAKEAEGLPLPHITRFVLGELERRLSDPDIRPRHFRELARRMRVDPL</sequence>
<dbReference type="PANTHER" id="PTHR12318:SF0">
    <property type="entry name" value="ACYL-COENZYME A DIPHOSPHATASE NUDT19"/>
    <property type="match status" value="1"/>
</dbReference>
<evidence type="ECO:0000256" key="4">
    <source>
        <dbReference type="ARBA" id="ARBA00022801"/>
    </source>
</evidence>
<comment type="caution">
    <text evidence="8">The sequence shown here is derived from an EMBL/GenBank/DDBJ whole genome shotgun (WGS) entry which is preliminary data.</text>
</comment>
<keyword evidence="6" id="KW-0464">Manganese</keyword>
<keyword evidence="4" id="KW-0378">Hydrolase</keyword>
<keyword evidence="9" id="KW-1185">Reference proteome</keyword>
<evidence type="ECO:0000256" key="6">
    <source>
        <dbReference type="ARBA" id="ARBA00023211"/>
    </source>
</evidence>
<keyword evidence="3" id="KW-0479">Metal-binding</keyword>
<reference evidence="8 9" key="1">
    <citation type="submission" date="2024-01" db="EMBL/GenBank/DDBJ databases">
        <title>Hyphobacterium bacterium isolated from marine sediment.</title>
        <authorList>
            <person name="Zhao S."/>
        </authorList>
    </citation>
    <scope>NUCLEOTIDE SEQUENCE [LARGE SCALE GENOMIC DNA]</scope>
    <source>
        <strain evidence="9">HN65</strain>
    </source>
</reference>
<dbReference type="SUPFAM" id="SSF55811">
    <property type="entry name" value="Nudix"/>
    <property type="match status" value="1"/>
</dbReference>
<protein>
    <submittedName>
        <fullName evidence="8">NUDIX domain-containing protein</fullName>
    </submittedName>
</protein>
<dbReference type="InterPro" id="IPR015797">
    <property type="entry name" value="NUDIX_hydrolase-like_dom_sf"/>
</dbReference>
<dbReference type="InterPro" id="IPR000086">
    <property type="entry name" value="NUDIX_hydrolase_dom"/>
</dbReference>
<evidence type="ECO:0000256" key="1">
    <source>
        <dbReference type="ARBA" id="ARBA00001936"/>
    </source>
</evidence>
<dbReference type="RefSeq" id="WP_330197792.1">
    <property type="nucleotide sequence ID" value="NZ_JAZDRP010000001.1"/>
</dbReference>
<accession>A0ABU7LNG7</accession>
<comment type="cofactor">
    <cofactor evidence="1">
        <name>Mn(2+)</name>
        <dbReference type="ChEBI" id="CHEBI:29035"/>
    </cofactor>
</comment>
<feature type="domain" description="Nudix hydrolase" evidence="7">
    <location>
        <begin position="9"/>
        <end position="197"/>
    </location>
</feature>
<comment type="cofactor">
    <cofactor evidence="2">
        <name>Mg(2+)</name>
        <dbReference type="ChEBI" id="CHEBI:18420"/>
    </cofactor>
</comment>
<evidence type="ECO:0000259" key="7">
    <source>
        <dbReference type="PROSITE" id="PS51462"/>
    </source>
</evidence>
<dbReference type="InterPro" id="IPR039121">
    <property type="entry name" value="NUDT19"/>
</dbReference>
<dbReference type="Gene3D" id="3.90.79.10">
    <property type="entry name" value="Nucleoside Triphosphate Pyrophosphohydrolase"/>
    <property type="match status" value="1"/>
</dbReference>
<name>A0ABU7LNG7_9PROT</name>
<dbReference type="PANTHER" id="PTHR12318">
    <property type="entry name" value="TESTOSTERONE-REGULATED PROTEIN RP2"/>
    <property type="match status" value="1"/>
</dbReference>
<proteinExistence type="predicted"/>
<gene>
    <name evidence="8" type="ORF">V0U79_02040</name>
</gene>
<evidence type="ECO:0000313" key="9">
    <source>
        <dbReference type="Proteomes" id="UP001354971"/>
    </source>
</evidence>
<evidence type="ECO:0000256" key="5">
    <source>
        <dbReference type="ARBA" id="ARBA00022842"/>
    </source>
</evidence>
<evidence type="ECO:0000313" key="8">
    <source>
        <dbReference type="EMBL" id="MEE2525129.1"/>
    </source>
</evidence>
<dbReference type="Pfam" id="PF00293">
    <property type="entry name" value="NUDIX"/>
    <property type="match status" value="1"/>
</dbReference>
<dbReference type="PROSITE" id="PS51462">
    <property type="entry name" value="NUDIX"/>
    <property type="match status" value="1"/>
</dbReference>
<dbReference type="Proteomes" id="UP001354971">
    <property type="component" value="Unassembled WGS sequence"/>
</dbReference>